<evidence type="ECO:0000313" key="2">
    <source>
        <dbReference type="Proteomes" id="UP000245959"/>
    </source>
</evidence>
<name>A0A2U1AFI4_9BACT</name>
<dbReference type="GeneID" id="78297030"/>
<dbReference type="EMBL" id="QEKH01000043">
    <property type="protein sequence ID" value="PVY35168.1"/>
    <property type="molecule type" value="Genomic_DNA"/>
</dbReference>
<dbReference type="Proteomes" id="UP000245959">
    <property type="component" value="Unassembled WGS sequence"/>
</dbReference>
<organism evidence="1 2">
    <name type="scientific">Victivallis vadensis</name>
    <dbReference type="NCBI Taxonomy" id="172901"/>
    <lineage>
        <taxon>Bacteria</taxon>
        <taxon>Pseudomonadati</taxon>
        <taxon>Lentisphaerota</taxon>
        <taxon>Lentisphaeria</taxon>
        <taxon>Victivallales</taxon>
        <taxon>Victivallaceae</taxon>
        <taxon>Victivallis</taxon>
    </lineage>
</organism>
<dbReference type="InterPro" id="IPR007476">
    <property type="entry name" value="RdgC"/>
</dbReference>
<dbReference type="Pfam" id="PF04381">
    <property type="entry name" value="RdgC"/>
    <property type="match status" value="1"/>
</dbReference>
<accession>A0A2U1AFI4</accession>
<keyword evidence="1" id="KW-0378">Hydrolase</keyword>
<proteinExistence type="predicted"/>
<keyword evidence="2" id="KW-1185">Reference proteome</keyword>
<dbReference type="AlphaFoldDB" id="A0A2U1AFI4"/>
<keyword evidence="1" id="KW-0269">Exonuclease</keyword>
<protein>
    <submittedName>
        <fullName evidence="1">Putative exonuclease RdgC</fullName>
    </submittedName>
</protein>
<keyword evidence="1" id="KW-0540">Nuclease</keyword>
<dbReference type="GO" id="GO:0006310">
    <property type="term" value="P:DNA recombination"/>
    <property type="evidence" value="ECO:0007669"/>
    <property type="project" value="InterPro"/>
</dbReference>
<comment type="caution">
    <text evidence="1">The sequence shown here is derived from an EMBL/GenBank/DDBJ whole genome shotgun (WGS) entry which is preliminary data.</text>
</comment>
<evidence type="ECO:0000313" key="1">
    <source>
        <dbReference type="EMBL" id="PVY35168.1"/>
    </source>
</evidence>
<gene>
    <name evidence="1" type="ORF">C8D82_14329</name>
</gene>
<sequence>MPFDRGSFTFAMFDIPAELPENLLDLFAAKKAGPLDAVTDEPQLGWVTGHHLLDTTINEESAQMGGSYYLTLRQAVRKMPASLLNAVCKREEQAYMRANELEYVSSKMKKQIREEAIEKHIQKMPPALSGIPMVLEPHERLLYVGASSRSQIDLFLDMFYQTVKVEPLQLSPALLLERLCNATMASFPTLTISGRPDAEPVTGRDFLMWLWFYSETTGKLEVPDYGEFDLMIEAPLVFAVADDAQGAEEVTIKKGDSPLRSSEAKAAILNGKKLKKAKLTMTRANQIWTGTFDADQFAFGSFKTPEPEEMNADEVFAERVLNLSIFRAGIIAYFKKFSEAMTGMDFPQFEKEIRAWAQERDAV</sequence>
<dbReference type="OrthoDB" id="9793997at2"/>
<dbReference type="RefSeq" id="WP_116885764.1">
    <property type="nucleotide sequence ID" value="NZ_CABMMC010000033.1"/>
</dbReference>
<dbReference type="GO" id="GO:0004527">
    <property type="term" value="F:exonuclease activity"/>
    <property type="evidence" value="ECO:0007669"/>
    <property type="project" value="UniProtKB-KW"/>
</dbReference>
<reference evidence="1 2" key="1">
    <citation type="submission" date="2018-04" db="EMBL/GenBank/DDBJ databases">
        <title>Genomic Encyclopedia of Type Strains, Phase IV (KMG-IV): sequencing the most valuable type-strain genomes for metagenomic binning, comparative biology and taxonomic classification.</title>
        <authorList>
            <person name="Goeker M."/>
        </authorList>
    </citation>
    <scope>NUCLEOTIDE SEQUENCE [LARGE SCALE GENOMIC DNA]</scope>
    <source>
        <strain evidence="1 2">DSM 14823</strain>
    </source>
</reference>